<evidence type="ECO:0000313" key="4">
    <source>
        <dbReference type="RefSeq" id="XP_014681301.1"/>
    </source>
</evidence>
<dbReference type="GeneID" id="106821134"/>
<protein>
    <submittedName>
        <fullName evidence="4">DNA-binding protein Rfx5-like</fullName>
    </submittedName>
</protein>
<reference evidence="4" key="1">
    <citation type="submission" date="2025-08" db="UniProtKB">
        <authorList>
            <consortium name="RefSeq"/>
        </authorList>
    </citation>
    <scope>IDENTIFICATION</scope>
</reference>
<gene>
    <name evidence="4" type="primary">LOC106821134</name>
</gene>
<evidence type="ECO:0000313" key="3">
    <source>
        <dbReference type="Proteomes" id="UP000695022"/>
    </source>
</evidence>
<dbReference type="PANTHER" id="PTHR12619:SF21">
    <property type="entry name" value="RFX-TYPE WINGED-HELIX DOMAIN-CONTAINING PROTEIN"/>
    <property type="match status" value="1"/>
</dbReference>
<accession>A0ABM1FA30</accession>
<proteinExistence type="predicted"/>
<dbReference type="Pfam" id="PF02257">
    <property type="entry name" value="RFX_DNA_binding"/>
    <property type="match status" value="1"/>
</dbReference>
<dbReference type="SUPFAM" id="SSF46785">
    <property type="entry name" value="Winged helix' DNA-binding domain"/>
    <property type="match status" value="1"/>
</dbReference>
<dbReference type="PANTHER" id="PTHR12619">
    <property type="entry name" value="RFX TRANSCRIPTION FACTOR FAMILY"/>
    <property type="match status" value="1"/>
</dbReference>
<dbReference type="InterPro" id="IPR036388">
    <property type="entry name" value="WH-like_DNA-bd_sf"/>
</dbReference>
<dbReference type="RefSeq" id="XP_014681301.1">
    <property type="nucleotide sequence ID" value="XM_014825815.1"/>
</dbReference>
<sequence>MNLIEESKKRILVILEEVNKLSDVEKLLLYLKLPKGTNQHQPQSGCSAGSSRQDQANAITWIRSHLEEDPGVSIPKHEVYDNYKLYCDTHKLKAVSQADFGKIIKSVLPNIKPRRLGNRGNSKYCYAGLRKTIDMKVPSLPPIHIPSSAAAAAERELSVAASTVISEWAAKQLGRSFTSLQHIAVHLISNMYVDDRSMAAFTVLNASGGEEAKASHIAAATTDACKSVTGNRDVAGSGNAQSTTITQADRHKATQMQLQRKLQEG</sequence>
<evidence type="ECO:0000256" key="1">
    <source>
        <dbReference type="ARBA" id="ARBA00023125"/>
    </source>
</evidence>
<dbReference type="PROSITE" id="PS51526">
    <property type="entry name" value="RFX_DBD"/>
    <property type="match status" value="1"/>
</dbReference>
<dbReference type="InterPro" id="IPR036390">
    <property type="entry name" value="WH_DNA-bd_sf"/>
</dbReference>
<organism evidence="3 4">
    <name type="scientific">Priapulus caudatus</name>
    <name type="common">Priapulid worm</name>
    <dbReference type="NCBI Taxonomy" id="37621"/>
    <lineage>
        <taxon>Eukaryota</taxon>
        <taxon>Metazoa</taxon>
        <taxon>Ecdysozoa</taxon>
        <taxon>Scalidophora</taxon>
        <taxon>Priapulida</taxon>
        <taxon>Priapulimorpha</taxon>
        <taxon>Priapulimorphida</taxon>
        <taxon>Priapulidae</taxon>
        <taxon>Priapulus</taxon>
    </lineage>
</organism>
<evidence type="ECO:0000259" key="2">
    <source>
        <dbReference type="PROSITE" id="PS51526"/>
    </source>
</evidence>
<keyword evidence="3" id="KW-1185">Reference proteome</keyword>
<dbReference type="Gene3D" id="1.10.10.10">
    <property type="entry name" value="Winged helix-like DNA-binding domain superfamily/Winged helix DNA-binding domain"/>
    <property type="match status" value="1"/>
</dbReference>
<dbReference type="InterPro" id="IPR039779">
    <property type="entry name" value="RFX-like"/>
</dbReference>
<name>A0ABM1FA30_PRICU</name>
<dbReference type="Pfam" id="PF18326">
    <property type="entry name" value="RFX5_N"/>
    <property type="match status" value="1"/>
</dbReference>
<dbReference type="InterPro" id="IPR003150">
    <property type="entry name" value="DNA-bd_RFX"/>
</dbReference>
<feature type="non-terminal residue" evidence="4">
    <location>
        <position position="265"/>
    </location>
</feature>
<dbReference type="Proteomes" id="UP000695022">
    <property type="component" value="Unplaced"/>
</dbReference>
<feature type="domain" description="RFX-type winged-helix" evidence="2">
    <location>
        <begin position="58"/>
        <end position="133"/>
    </location>
</feature>
<dbReference type="Gene3D" id="6.10.140.1290">
    <property type="match status" value="1"/>
</dbReference>
<keyword evidence="1" id="KW-0238">DNA-binding</keyword>